<dbReference type="Proteomes" id="UP000310200">
    <property type="component" value="Unassembled WGS sequence"/>
</dbReference>
<sequence length="159" mass="18230">MAQPTDKRTIFVCDNCDAVLEGSAAAKTHYYNCTMRDSETQGETEGLHASSQSSPEIPENDQKELLITEVFCREPLWNTLLPYSERHYKTTSALWNEVDVILGVQDGYSQKTFKTLRDRFVRLLGEESKSKRSGSAASNTVEWKYFSQLEFLRPSVEYR</sequence>
<dbReference type="PANTHER" id="PTHR12243:SF67">
    <property type="entry name" value="COREPRESSOR OF PANGOLIN, ISOFORM A-RELATED"/>
    <property type="match status" value="1"/>
</dbReference>
<keyword evidence="3" id="KW-1185">Reference proteome</keyword>
<organism evidence="2 3">
    <name type="scientific">Temnothorax longispinosus</name>
    <dbReference type="NCBI Taxonomy" id="300112"/>
    <lineage>
        <taxon>Eukaryota</taxon>
        <taxon>Metazoa</taxon>
        <taxon>Ecdysozoa</taxon>
        <taxon>Arthropoda</taxon>
        <taxon>Hexapoda</taxon>
        <taxon>Insecta</taxon>
        <taxon>Pterygota</taxon>
        <taxon>Neoptera</taxon>
        <taxon>Endopterygota</taxon>
        <taxon>Hymenoptera</taxon>
        <taxon>Apocrita</taxon>
        <taxon>Aculeata</taxon>
        <taxon>Formicoidea</taxon>
        <taxon>Formicidae</taxon>
        <taxon>Myrmicinae</taxon>
        <taxon>Temnothorax</taxon>
    </lineage>
</organism>
<protein>
    <submittedName>
        <fullName evidence="2">Transcription factor adf-1-like protein</fullName>
    </submittedName>
</protein>
<reference evidence="2 3" key="1">
    <citation type="journal article" date="2019" name="Philos. Trans. R. Soc. Lond., B, Biol. Sci.">
        <title>Ant behaviour and brain gene expression of defending hosts depend on the ecological success of the intruding social parasite.</title>
        <authorList>
            <person name="Kaur R."/>
            <person name="Stoldt M."/>
            <person name="Jongepier E."/>
            <person name="Feldmeyer B."/>
            <person name="Menzel F."/>
            <person name="Bornberg-Bauer E."/>
            <person name="Foitzik S."/>
        </authorList>
    </citation>
    <scope>NUCLEOTIDE SEQUENCE [LARGE SCALE GENOMIC DNA]</scope>
    <source>
        <tissue evidence="2">Whole body</tissue>
    </source>
</reference>
<dbReference type="Pfam" id="PF10545">
    <property type="entry name" value="MADF_DNA_bdg"/>
    <property type="match status" value="1"/>
</dbReference>
<evidence type="ECO:0000313" key="2">
    <source>
        <dbReference type="EMBL" id="TGZ54665.1"/>
    </source>
</evidence>
<proteinExistence type="predicted"/>
<evidence type="ECO:0000259" key="1">
    <source>
        <dbReference type="PROSITE" id="PS51029"/>
    </source>
</evidence>
<name>A0A4S2KX35_9HYME</name>
<dbReference type="InterPro" id="IPR006578">
    <property type="entry name" value="MADF-dom"/>
</dbReference>
<comment type="caution">
    <text evidence="2">The sequence shown here is derived from an EMBL/GenBank/DDBJ whole genome shotgun (WGS) entry which is preliminary data.</text>
</comment>
<dbReference type="SMART" id="SM00595">
    <property type="entry name" value="MADF"/>
    <property type="match status" value="1"/>
</dbReference>
<dbReference type="PANTHER" id="PTHR12243">
    <property type="entry name" value="MADF DOMAIN TRANSCRIPTION FACTOR"/>
    <property type="match status" value="1"/>
</dbReference>
<accession>A0A4S2KX35</accession>
<dbReference type="PROSITE" id="PS51029">
    <property type="entry name" value="MADF"/>
    <property type="match status" value="1"/>
</dbReference>
<gene>
    <name evidence="2" type="ORF">DBV15_12743</name>
</gene>
<dbReference type="AlphaFoldDB" id="A0A4S2KX35"/>
<evidence type="ECO:0000313" key="3">
    <source>
        <dbReference type="Proteomes" id="UP000310200"/>
    </source>
</evidence>
<dbReference type="InterPro" id="IPR039353">
    <property type="entry name" value="TF_Adf1"/>
</dbReference>
<feature type="domain" description="MADF" evidence="1">
    <location>
        <begin position="65"/>
        <end position="157"/>
    </location>
</feature>
<feature type="non-terminal residue" evidence="2">
    <location>
        <position position="159"/>
    </location>
</feature>
<dbReference type="EMBL" id="QBLH01000605">
    <property type="protein sequence ID" value="TGZ54665.1"/>
    <property type="molecule type" value="Genomic_DNA"/>
</dbReference>